<dbReference type="KEGG" id="hna:Hneap_2278"/>
<dbReference type="OrthoDB" id="5801871at2"/>
<keyword evidence="1" id="KW-0732">Signal</keyword>
<dbReference type="HOGENOM" id="CLU_1852394_0_0_6"/>
<dbReference type="PROSITE" id="PS51257">
    <property type="entry name" value="PROKAR_LIPOPROTEIN"/>
    <property type="match status" value="1"/>
</dbReference>
<evidence type="ECO:0008006" key="4">
    <source>
        <dbReference type="Google" id="ProtNLM"/>
    </source>
</evidence>
<feature type="signal peptide" evidence="1">
    <location>
        <begin position="1"/>
        <end position="20"/>
    </location>
</feature>
<dbReference type="Proteomes" id="UP000009102">
    <property type="component" value="Chromosome"/>
</dbReference>
<name>D0KWX2_HALNC</name>
<dbReference type="AlphaFoldDB" id="D0KWX2"/>
<sequence length="138" mass="15093">MRPLTFLTRSLFLLALLSLAGCLFNNGPDKDSVRQILQDQLDPSGKVIVVERIDSLNSAEQDQKWAVDVAATLVFKQSAEQVAKSLQSADSANSLLGTVGQIGLMLQFGNFKAGQTQTYHSRLQLLKGSSGWMPVERK</sequence>
<evidence type="ECO:0000313" key="2">
    <source>
        <dbReference type="EMBL" id="ACX97092.1"/>
    </source>
</evidence>
<dbReference type="EMBL" id="CP001801">
    <property type="protein sequence ID" value="ACX97092.1"/>
    <property type="molecule type" value="Genomic_DNA"/>
</dbReference>
<evidence type="ECO:0000256" key="1">
    <source>
        <dbReference type="SAM" id="SignalP"/>
    </source>
</evidence>
<keyword evidence="3" id="KW-1185">Reference proteome</keyword>
<evidence type="ECO:0000313" key="3">
    <source>
        <dbReference type="Proteomes" id="UP000009102"/>
    </source>
</evidence>
<proteinExistence type="predicted"/>
<accession>D0KWX2</accession>
<feature type="chain" id="PRO_5003009843" description="Lipoprotein" evidence="1">
    <location>
        <begin position="21"/>
        <end position="138"/>
    </location>
</feature>
<dbReference type="RefSeq" id="WP_012825123.1">
    <property type="nucleotide sequence ID" value="NC_013422.1"/>
</dbReference>
<reference evidence="2 3" key="1">
    <citation type="submission" date="2009-10" db="EMBL/GenBank/DDBJ databases">
        <title>Complete sequence of Halothiobacillus neapolitanus c2.</title>
        <authorList>
            <consortium name="US DOE Joint Genome Institute"/>
            <person name="Lucas S."/>
            <person name="Copeland A."/>
            <person name="Lapidus A."/>
            <person name="Glavina del Rio T."/>
            <person name="Tice H."/>
            <person name="Bruce D."/>
            <person name="Goodwin L."/>
            <person name="Pitluck S."/>
            <person name="Davenport K."/>
            <person name="Brettin T."/>
            <person name="Detter J.C."/>
            <person name="Han C."/>
            <person name="Tapia R."/>
            <person name="Larimer F."/>
            <person name="Land M."/>
            <person name="Hauser L."/>
            <person name="Kyrpides N."/>
            <person name="Mikhailova N."/>
            <person name="Kerfeld C."/>
            <person name="Cannon G."/>
            <person name="Heinhort S."/>
        </authorList>
    </citation>
    <scope>NUCLEOTIDE SEQUENCE [LARGE SCALE GENOMIC DNA]</scope>
    <source>
        <strain evidence="3">ATCC 23641 / c2</strain>
    </source>
</reference>
<gene>
    <name evidence="2" type="ordered locus">Hneap_2278</name>
</gene>
<organism evidence="2 3">
    <name type="scientific">Halothiobacillus neapolitanus (strain ATCC 23641 / DSM 15147 / CIP 104769 / NCIMB 8539 / c2)</name>
    <name type="common">Thiobacillus neapolitanus</name>
    <dbReference type="NCBI Taxonomy" id="555778"/>
    <lineage>
        <taxon>Bacteria</taxon>
        <taxon>Pseudomonadati</taxon>
        <taxon>Pseudomonadota</taxon>
        <taxon>Gammaproteobacteria</taxon>
        <taxon>Chromatiales</taxon>
        <taxon>Halothiobacillaceae</taxon>
        <taxon>Halothiobacillus</taxon>
    </lineage>
</organism>
<protein>
    <recommendedName>
        <fullName evidence="4">Lipoprotein</fullName>
    </recommendedName>
</protein>
<dbReference type="STRING" id="555778.Hneap_2278"/>